<protein>
    <recommendedName>
        <fullName evidence="5">Intracellular septation protein A</fullName>
    </recommendedName>
</protein>
<gene>
    <name evidence="3" type="ORF">MANY_25160</name>
</gene>
<dbReference type="KEGG" id="many:MANY_25160"/>
<proteinExistence type="predicted"/>
<dbReference type="Proteomes" id="UP000467249">
    <property type="component" value="Chromosome"/>
</dbReference>
<dbReference type="AlphaFoldDB" id="A0A6N4W813"/>
<feature type="transmembrane region" description="Helical" evidence="2">
    <location>
        <begin position="44"/>
        <end position="61"/>
    </location>
</feature>
<feature type="transmembrane region" description="Helical" evidence="2">
    <location>
        <begin position="153"/>
        <end position="175"/>
    </location>
</feature>
<feature type="transmembrane region" description="Helical" evidence="2">
    <location>
        <begin position="73"/>
        <end position="91"/>
    </location>
</feature>
<keyword evidence="2" id="KW-1133">Transmembrane helix</keyword>
<feature type="transmembrane region" description="Helical" evidence="2">
    <location>
        <begin position="181"/>
        <end position="201"/>
    </location>
</feature>
<reference evidence="3 4" key="1">
    <citation type="journal article" date="2019" name="Emerg. Microbes Infect.">
        <title>Comprehensive subspecies identification of 175 nontuberculous mycobacteria species based on 7547 genomic profiles.</title>
        <authorList>
            <person name="Matsumoto Y."/>
            <person name="Kinjo T."/>
            <person name="Motooka D."/>
            <person name="Nabeya D."/>
            <person name="Jung N."/>
            <person name="Uechi K."/>
            <person name="Horii T."/>
            <person name="Iida T."/>
            <person name="Fujita J."/>
            <person name="Nakamura S."/>
        </authorList>
    </citation>
    <scope>NUCLEOTIDE SEQUENCE [LARGE SCALE GENOMIC DNA]</scope>
    <source>
        <strain evidence="3 4">JCM 30275</strain>
    </source>
</reference>
<feature type="region of interest" description="Disordered" evidence="1">
    <location>
        <begin position="207"/>
        <end position="227"/>
    </location>
</feature>
<dbReference type="EMBL" id="AP022620">
    <property type="protein sequence ID" value="BBZ77179.1"/>
    <property type="molecule type" value="Genomic_DNA"/>
</dbReference>
<keyword evidence="2" id="KW-0812">Transmembrane</keyword>
<accession>A0A6N4W813</accession>
<evidence type="ECO:0000313" key="3">
    <source>
        <dbReference type="EMBL" id="BBZ77179.1"/>
    </source>
</evidence>
<evidence type="ECO:0000256" key="2">
    <source>
        <dbReference type="SAM" id="Phobius"/>
    </source>
</evidence>
<name>A0A6N4W813_9MYCO</name>
<evidence type="ECO:0008006" key="5">
    <source>
        <dbReference type="Google" id="ProtNLM"/>
    </source>
</evidence>
<feature type="transmembrane region" description="Helical" evidence="2">
    <location>
        <begin position="103"/>
        <end position="122"/>
    </location>
</feature>
<organism evidence="3 4">
    <name type="scientific">Mycolicibacterium anyangense</name>
    <dbReference type="NCBI Taxonomy" id="1431246"/>
    <lineage>
        <taxon>Bacteria</taxon>
        <taxon>Bacillati</taxon>
        <taxon>Actinomycetota</taxon>
        <taxon>Actinomycetes</taxon>
        <taxon>Mycobacteriales</taxon>
        <taxon>Mycobacteriaceae</taxon>
        <taxon>Mycolicibacterium</taxon>
    </lineage>
</organism>
<sequence length="227" mass="23978">MTDGDATDADQPQRPSMRPLFQTILVDVAPPLAAYYGLRAAGASEYVALLTATVVSGLRVIYGVVRARRLDPFAAYLLLTFGLSLVVALVTTDPRLILVGNTLVNGIGGLIFLGSCVVGTPLTQVVSDRFRTAGDPGTAAADRRRRIHVQLSAMWGIGLLAEVGIRLAVIARLSVDAANGVNSVITSAVMGLLVLATILVARRTRQPDAKRADGCQPPRLGADVREH</sequence>
<evidence type="ECO:0000256" key="1">
    <source>
        <dbReference type="SAM" id="MobiDB-lite"/>
    </source>
</evidence>
<dbReference type="RefSeq" id="WP_163804530.1">
    <property type="nucleotide sequence ID" value="NZ_AP022620.1"/>
</dbReference>
<evidence type="ECO:0000313" key="4">
    <source>
        <dbReference type="Proteomes" id="UP000467249"/>
    </source>
</evidence>
<keyword evidence="2" id="KW-0472">Membrane</keyword>
<dbReference type="NCBIfam" id="NF041646">
    <property type="entry name" value="VC0807_fam"/>
    <property type="match status" value="1"/>
</dbReference>
<keyword evidence="4" id="KW-1185">Reference proteome</keyword>